<dbReference type="Proteomes" id="UP000001745">
    <property type="component" value="Unassembled WGS sequence"/>
</dbReference>
<dbReference type="STRING" id="441959.B8MKM3"/>
<dbReference type="PhylomeDB" id="B8MKM3"/>
<accession>B8MKM3</accession>
<sequence length="242" mass="28528">MLRIRGLHDTSTQHFRIQWRNIGRSHYRDMYYSYPVFENNDIVIFAKMAPQLRELRLTIERYTGNFAERLLYEALELFPHLQSLIVDLHYRPRSSEALWPTGPEPRSTHTSETYRSALVDAFMNTAMDEDLSLQIWNAIYAKRQKESLPKFRNLLLVPIGGDLFDNFAEQNVMFQLSRPFLISNREFGKSNPEICEIGRGERLLHVKRGASINLEPEGRHAPKRLQPIIKSLWKLFDFEMED</sequence>
<dbReference type="AlphaFoldDB" id="B8MKM3"/>
<keyword evidence="2" id="KW-1185">Reference proteome</keyword>
<proteinExistence type="predicted"/>
<evidence type="ECO:0000313" key="1">
    <source>
        <dbReference type="EMBL" id="EED15378.1"/>
    </source>
</evidence>
<evidence type="ECO:0000313" key="2">
    <source>
        <dbReference type="Proteomes" id="UP000001745"/>
    </source>
</evidence>
<reference evidence="2" key="1">
    <citation type="journal article" date="2015" name="Genome Announc.">
        <title>Genome sequence of the AIDS-associated pathogen Penicillium marneffei (ATCC18224) and its near taxonomic relative Talaromyces stipitatus (ATCC10500).</title>
        <authorList>
            <person name="Nierman W.C."/>
            <person name="Fedorova-Abrams N.D."/>
            <person name="Andrianopoulos A."/>
        </authorList>
    </citation>
    <scope>NUCLEOTIDE SEQUENCE [LARGE SCALE GENOMIC DNA]</scope>
    <source>
        <strain evidence="2">ATCC 10500 / CBS 375.48 / QM 6759 / NRRL 1006</strain>
    </source>
</reference>
<dbReference type="VEuPathDB" id="FungiDB:TSTA_048210"/>
<dbReference type="EMBL" id="EQ962657">
    <property type="protein sequence ID" value="EED15378.1"/>
    <property type="molecule type" value="Genomic_DNA"/>
</dbReference>
<gene>
    <name evidence="1" type="ORF">TSTA_048210</name>
</gene>
<dbReference type="RefSeq" id="XP_002485331.1">
    <property type="nucleotide sequence ID" value="XM_002485286.1"/>
</dbReference>
<dbReference type="GeneID" id="8107003"/>
<name>B8MKM3_TALSN</name>
<dbReference type="OrthoDB" id="3945550at2759"/>
<dbReference type="InParanoid" id="B8MKM3"/>
<protein>
    <submittedName>
        <fullName evidence="1">Uncharacterized protein</fullName>
    </submittedName>
</protein>
<dbReference type="HOGENOM" id="CLU_1147844_0_0_1"/>
<organism evidence="1 2">
    <name type="scientific">Talaromyces stipitatus (strain ATCC 10500 / CBS 375.48 / QM 6759 / NRRL 1006)</name>
    <name type="common">Penicillium stipitatum</name>
    <dbReference type="NCBI Taxonomy" id="441959"/>
    <lineage>
        <taxon>Eukaryota</taxon>
        <taxon>Fungi</taxon>
        <taxon>Dikarya</taxon>
        <taxon>Ascomycota</taxon>
        <taxon>Pezizomycotina</taxon>
        <taxon>Eurotiomycetes</taxon>
        <taxon>Eurotiomycetidae</taxon>
        <taxon>Eurotiales</taxon>
        <taxon>Trichocomaceae</taxon>
        <taxon>Talaromyces</taxon>
        <taxon>Talaromyces sect. Talaromyces</taxon>
    </lineage>
</organism>